<evidence type="ECO:0000313" key="1">
    <source>
        <dbReference type="EMBL" id="CAD8203400.1"/>
    </source>
</evidence>
<dbReference type="AlphaFoldDB" id="A0A8S1XQN2"/>
<sequence length="43" mass="5360">MQYNEVKNLIGKNHKKNTKFHQNYFVKIYQIQQQNIQDFDLME</sequence>
<keyword evidence="2" id="KW-1185">Reference proteome</keyword>
<name>A0A8S1XQN2_PAROT</name>
<dbReference type="Proteomes" id="UP000683925">
    <property type="component" value="Unassembled WGS sequence"/>
</dbReference>
<evidence type="ECO:0000313" key="2">
    <source>
        <dbReference type="Proteomes" id="UP000683925"/>
    </source>
</evidence>
<organism evidence="1 2">
    <name type="scientific">Paramecium octaurelia</name>
    <dbReference type="NCBI Taxonomy" id="43137"/>
    <lineage>
        <taxon>Eukaryota</taxon>
        <taxon>Sar</taxon>
        <taxon>Alveolata</taxon>
        <taxon>Ciliophora</taxon>
        <taxon>Intramacronucleata</taxon>
        <taxon>Oligohymenophorea</taxon>
        <taxon>Peniculida</taxon>
        <taxon>Parameciidae</taxon>
        <taxon>Paramecium</taxon>
    </lineage>
</organism>
<dbReference type="EMBL" id="CAJJDP010000129">
    <property type="protein sequence ID" value="CAD8203400.1"/>
    <property type="molecule type" value="Genomic_DNA"/>
</dbReference>
<protein>
    <submittedName>
        <fullName evidence="1">Uncharacterized protein</fullName>
    </submittedName>
</protein>
<reference evidence="1" key="1">
    <citation type="submission" date="2021-01" db="EMBL/GenBank/DDBJ databases">
        <authorList>
            <consortium name="Genoscope - CEA"/>
            <person name="William W."/>
        </authorList>
    </citation>
    <scope>NUCLEOTIDE SEQUENCE</scope>
</reference>
<proteinExistence type="predicted"/>
<gene>
    <name evidence="1" type="ORF">POCTA_138.1.T1290197</name>
</gene>
<accession>A0A8S1XQN2</accession>
<comment type="caution">
    <text evidence="1">The sequence shown here is derived from an EMBL/GenBank/DDBJ whole genome shotgun (WGS) entry which is preliminary data.</text>
</comment>